<dbReference type="EMBL" id="JPVO01000041">
    <property type="protein sequence ID" value="KGR77061.1"/>
    <property type="molecule type" value="Genomic_DNA"/>
</dbReference>
<proteinExistence type="predicted"/>
<keyword evidence="1" id="KW-0472">Membrane</keyword>
<protein>
    <recommendedName>
        <fullName evidence="4">DUF3953 domain-containing protein</fullName>
    </recommendedName>
</protein>
<reference evidence="2 3" key="1">
    <citation type="submission" date="2014-02" db="EMBL/GenBank/DDBJ databases">
        <title>Draft genome sequence of Lysinibacillus sinduriensis JCM 15800.</title>
        <authorList>
            <person name="Zhang F."/>
            <person name="Wang G."/>
            <person name="Zhang L."/>
        </authorList>
    </citation>
    <scope>NUCLEOTIDE SEQUENCE [LARGE SCALE GENOMIC DNA]</scope>
    <source>
        <strain evidence="2 3">JCM 15800</strain>
    </source>
</reference>
<accession>A0A0A3HWR6</accession>
<dbReference type="RefSeq" id="WP_036198396.1">
    <property type="nucleotide sequence ID" value="NZ_AVCY01000015.1"/>
</dbReference>
<sequence>MENKRSLVILMQPVVGLLLVLIGIYTFAVGSPNLLPWAYMLMGPLFFGMGQYELKSQNKKNYSIFYYSLATVSLLFGVYSFSAF</sequence>
<feature type="transmembrane region" description="Helical" evidence="1">
    <location>
        <begin position="7"/>
        <end position="28"/>
    </location>
</feature>
<evidence type="ECO:0000313" key="2">
    <source>
        <dbReference type="EMBL" id="KGR77061.1"/>
    </source>
</evidence>
<keyword evidence="1" id="KW-0812">Transmembrane</keyword>
<evidence type="ECO:0000256" key="1">
    <source>
        <dbReference type="SAM" id="Phobius"/>
    </source>
</evidence>
<dbReference type="Proteomes" id="UP000030408">
    <property type="component" value="Unassembled WGS sequence"/>
</dbReference>
<name>A0A0A3HWR6_9BACL</name>
<keyword evidence="1" id="KW-1133">Transmembrane helix</keyword>
<evidence type="ECO:0000313" key="3">
    <source>
        <dbReference type="Proteomes" id="UP000030408"/>
    </source>
</evidence>
<keyword evidence="3" id="KW-1185">Reference proteome</keyword>
<evidence type="ECO:0008006" key="4">
    <source>
        <dbReference type="Google" id="ProtNLM"/>
    </source>
</evidence>
<dbReference type="AlphaFoldDB" id="A0A0A3HWR6"/>
<comment type="caution">
    <text evidence="2">The sequence shown here is derived from an EMBL/GenBank/DDBJ whole genome shotgun (WGS) entry which is preliminary data.</text>
</comment>
<gene>
    <name evidence="2" type="ORF">CD33_03880</name>
</gene>
<feature type="transmembrane region" description="Helical" evidence="1">
    <location>
        <begin position="64"/>
        <end position="82"/>
    </location>
</feature>
<organism evidence="2 3">
    <name type="scientific">Ureibacillus sinduriensis BLB-1 = JCM 15800</name>
    <dbReference type="NCBI Taxonomy" id="1384057"/>
    <lineage>
        <taxon>Bacteria</taxon>
        <taxon>Bacillati</taxon>
        <taxon>Bacillota</taxon>
        <taxon>Bacilli</taxon>
        <taxon>Bacillales</taxon>
        <taxon>Caryophanaceae</taxon>
        <taxon>Ureibacillus</taxon>
    </lineage>
</organism>
<dbReference type="OrthoDB" id="2736367at2"/>
<feature type="transmembrane region" description="Helical" evidence="1">
    <location>
        <begin position="34"/>
        <end position="52"/>
    </location>
</feature>